<dbReference type="InterPro" id="IPR007373">
    <property type="entry name" value="Thiamin_PyroPKinase_B1-bd"/>
</dbReference>
<keyword evidence="3 7" id="KW-0418">Kinase</keyword>
<evidence type="ECO:0000256" key="4">
    <source>
        <dbReference type="ARBA" id="ARBA00022840"/>
    </source>
</evidence>
<organism evidence="7 8">
    <name type="scientific">Desulfofarcimen acetoxidans (strain ATCC 49208 / DSM 771 / KCTC 5769 / VKM B-1644 / 5575)</name>
    <name type="common">Desulfotomaculum acetoxidans</name>
    <dbReference type="NCBI Taxonomy" id="485916"/>
    <lineage>
        <taxon>Bacteria</taxon>
        <taxon>Bacillati</taxon>
        <taxon>Bacillota</taxon>
        <taxon>Clostridia</taxon>
        <taxon>Eubacteriales</taxon>
        <taxon>Peptococcaceae</taxon>
        <taxon>Desulfofarcimen</taxon>
    </lineage>
</organism>
<dbReference type="AlphaFoldDB" id="C8VXJ2"/>
<dbReference type="RefSeq" id="WP_015757359.1">
    <property type="nucleotide sequence ID" value="NC_013216.1"/>
</dbReference>
<evidence type="ECO:0000256" key="2">
    <source>
        <dbReference type="ARBA" id="ARBA00022741"/>
    </source>
</evidence>
<dbReference type="EMBL" id="CP001720">
    <property type="protein sequence ID" value="ACV62648.1"/>
    <property type="molecule type" value="Genomic_DNA"/>
</dbReference>
<dbReference type="SUPFAM" id="SSF63862">
    <property type="entry name" value="Thiamin pyrophosphokinase, substrate-binding domain"/>
    <property type="match status" value="1"/>
</dbReference>
<evidence type="ECO:0000256" key="1">
    <source>
        <dbReference type="ARBA" id="ARBA00022679"/>
    </source>
</evidence>
<dbReference type="GO" id="GO:0006772">
    <property type="term" value="P:thiamine metabolic process"/>
    <property type="evidence" value="ECO:0007669"/>
    <property type="project" value="UniProtKB-UniRule"/>
</dbReference>
<dbReference type="InterPro" id="IPR007371">
    <property type="entry name" value="TPK_catalytic"/>
</dbReference>
<dbReference type="Pfam" id="PF04265">
    <property type="entry name" value="TPK_B1_binding"/>
    <property type="match status" value="1"/>
</dbReference>
<keyword evidence="2" id="KW-0547">Nucleotide-binding</keyword>
<evidence type="ECO:0000313" key="8">
    <source>
        <dbReference type="Proteomes" id="UP000002217"/>
    </source>
</evidence>
<dbReference type="HOGENOM" id="CLU_044237_1_1_9"/>
<dbReference type="STRING" id="485916.Dtox_1795"/>
<dbReference type="InterPro" id="IPR053149">
    <property type="entry name" value="TPK"/>
</dbReference>
<proteinExistence type="predicted"/>
<dbReference type="PANTHER" id="PTHR41299:SF1">
    <property type="entry name" value="THIAMINE PYROPHOSPHOKINASE"/>
    <property type="match status" value="1"/>
</dbReference>
<dbReference type="eggNOG" id="COG1564">
    <property type="taxonomic scope" value="Bacteria"/>
</dbReference>
<dbReference type="CDD" id="cd07995">
    <property type="entry name" value="TPK"/>
    <property type="match status" value="1"/>
</dbReference>
<dbReference type="OrthoDB" id="9804377at2"/>
<dbReference type="KEGG" id="dae:Dtox_1795"/>
<dbReference type="Gene3D" id="3.40.50.10240">
    <property type="entry name" value="Thiamin pyrophosphokinase, catalytic domain"/>
    <property type="match status" value="1"/>
</dbReference>
<accession>C8VXJ2</accession>
<feature type="domain" description="Thiamin pyrophosphokinase thiamin-binding" evidence="6">
    <location>
        <begin position="148"/>
        <end position="207"/>
    </location>
</feature>
<dbReference type="GO" id="GO:0004788">
    <property type="term" value="F:thiamine diphosphokinase activity"/>
    <property type="evidence" value="ECO:0007669"/>
    <property type="project" value="UniProtKB-UniRule"/>
</dbReference>
<name>C8VXJ2_DESAS</name>
<keyword evidence="1" id="KW-0808">Transferase</keyword>
<dbReference type="GO" id="GO:0005524">
    <property type="term" value="F:ATP binding"/>
    <property type="evidence" value="ECO:0007669"/>
    <property type="project" value="UniProtKB-KW"/>
</dbReference>
<dbReference type="Proteomes" id="UP000002217">
    <property type="component" value="Chromosome"/>
</dbReference>
<protein>
    <recommendedName>
        <fullName evidence="5">Thiamine diphosphokinase</fullName>
        <ecNumber evidence="5">2.7.6.2</ecNumber>
    </recommendedName>
</protein>
<evidence type="ECO:0000256" key="3">
    <source>
        <dbReference type="ARBA" id="ARBA00022777"/>
    </source>
</evidence>
<dbReference type="NCBIfam" id="TIGR01378">
    <property type="entry name" value="thi_PPkinase"/>
    <property type="match status" value="1"/>
</dbReference>
<evidence type="ECO:0000259" key="6">
    <source>
        <dbReference type="SMART" id="SM00983"/>
    </source>
</evidence>
<evidence type="ECO:0000313" key="7">
    <source>
        <dbReference type="EMBL" id="ACV62648.1"/>
    </source>
</evidence>
<dbReference type="InterPro" id="IPR006282">
    <property type="entry name" value="Thi_PPkinase"/>
</dbReference>
<keyword evidence="8" id="KW-1185">Reference proteome</keyword>
<gene>
    <name evidence="7" type="ordered locus">Dtox_1795</name>
</gene>
<keyword evidence="4" id="KW-0067">ATP-binding</keyword>
<dbReference type="GO" id="GO:0030975">
    <property type="term" value="F:thiamine binding"/>
    <property type="evidence" value="ECO:0007669"/>
    <property type="project" value="InterPro"/>
</dbReference>
<dbReference type="GO" id="GO:0016301">
    <property type="term" value="F:kinase activity"/>
    <property type="evidence" value="ECO:0007669"/>
    <property type="project" value="UniProtKB-KW"/>
</dbReference>
<dbReference type="SMART" id="SM00983">
    <property type="entry name" value="TPK_B1_binding"/>
    <property type="match status" value="1"/>
</dbReference>
<dbReference type="PANTHER" id="PTHR41299">
    <property type="entry name" value="THIAMINE PYROPHOSPHOKINASE"/>
    <property type="match status" value="1"/>
</dbReference>
<dbReference type="SUPFAM" id="SSF63999">
    <property type="entry name" value="Thiamin pyrophosphokinase, catalytic domain"/>
    <property type="match status" value="1"/>
</dbReference>
<dbReference type="GO" id="GO:0009229">
    <property type="term" value="P:thiamine diphosphate biosynthetic process"/>
    <property type="evidence" value="ECO:0007669"/>
    <property type="project" value="InterPro"/>
</dbReference>
<dbReference type="InterPro" id="IPR036759">
    <property type="entry name" value="TPK_catalytic_sf"/>
</dbReference>
<reference evidence="7 8" key="1">
    <citation type="journal article" date="2009" name="Stand. Genomic Sci.">
        <title>Complete genome sequence of Desulfotomaculum acetoxidans type strain (5575).</title>
        <authorList>
            <person name="Spring S."/>
            <person name="Lapidus A."/>
            <person name="Schroder M."/>
            <person name="Gleim D."/>
            <person name="Sims D."/>
            <person name="Meincke L."/>
            <person name="Glavina Del Rio T."/>
            <person name="Tice H."/>
            <person name="Copeland A."/>
            <person name="Cheng J.F."/>
            <person name="Lucas S."/>
            <person name="Chen F."/>
            <person name="Nolan M."/>
            <person name="Bruce D."/>
            <person name="Goodwin L."/>
            <person name="Pitluck S."/>
            <person name="Ivanova N."/>
            <person name="Mavromatis K."/>
            <person name="Mikhailova N."/>
            <person name="Pati A."/>
            <person name="Chen A."/>
            <person name="Palaniappan K."/>
            <person name="Land M."/>
            <person name="Hauser L."/>
            <person name="Chang Y.J."/>
            <person name="Jeffries C.D."/>
            <person name="Chain P."/>
            <person name="Saunders E."/>
            <person name="Brettin T."/>
            <person name="Detter J.C."/>
            <person name="Goker M."/>
            <person name="Bristow J."/>
            <person name="Eisen J.A."/>
            <person name="Markowitz V."/>
            <person name="Hugenholtz P."/>
            <person name="Kyrpides N.C."/>
            <person name="Klenk H.P."/>
            <person name="Han C."/>
        </authorList>
    </citation>
    <scope>NUCLEOTIDE SEQUENCE [LARGE SCALE GENOMIC DNA]</scope>
    <source>
        <strain evidence="8">ATCC 49208 / DSM 771 / VKM B-1644</strain>
    </source>
</reference>
<sequence>MRCVIFANGEINNYNHHKKYLKDSDYIICVDGGARHAEALKIIPQMLIGDFDSIAESTLEKFLSAGSQVKRYPPEKDQVDTELAIIEAIKLKPEQILLMGVLGDRLDHTLANIQLLVIPAAKEIECCIISDCHMISLIMPEHTAVIEGKPGDLLSLLPLTQTVQGVNSYGLKWNLHDSVFTFNQPLGISNVLQGESAWVKIKAGIMLLIKVFEPDI</sequence>
<dbReference type="Pfam" id="PF04263">
    <property type="entry name" value="TPK_catalytic"/>
    <property type="match status" value="1"/>
</dbReference>
<dbReference type="InterPro" id="IPR036371">
    <property type="entry name" value="TPK_B1-bd_sf"/>
</dbReference>
<dbReference type="EC" id="2.7.6.2" evidence="5"/>
<evidence type="ECO:0000256" key="5">
    <source>
        <dbReference type="NCBIfam" id="TIGR01378"/>
    </source>
</evidence>